<feature type="domain" description="PIH1 N-terminal" evidence="4">
    <location>
        <begin position="40"/>
        <end position="178"/>
    </location>
</feature>
<comment type="similarity">
    <text evidence="1">Belongs to the PIH1 family.</text>
</comment>
<dbReference type="InterPro" id="IPR012981">
    <property type="entry name" value="PIH1_N"/>
</dbReference>
<feature type="region of interest" description="Disordered" evidence="3">
    <location>
        <begin position="40"/>
        <end position="67"/>
    </location>
</feature>
<feature type="compositionally biased region" description="Basic and acidic residues" evidence="3">
    <location>
        <begin position="40"/>
        <end position="50"/>
    </location>
</feature>
<dbReference type="eggNOG" id="KOG4356">
    <property type="taxonomic scope" value="Eukaryota"/>
</dbReference>
<dbReference type="EMBL" id="AGNL01010253">
    <property type="protein sequence ID" value="EJK69295.1"/>
    <property type="molecule type" value="Genomic_DNA"/>
</dbReference>
<organism evidence="6 7">
    <name type="scientific">Thalassiosira oceanica</name>
    <name type="common">Marine diatom</name>
    <dbReference type="NCBI Taxonomy" id="159749"/>
    <lineage>
        <taxon>Eukaryota</taxon>
        <taxon>Sar</taxon>
        <taxon>Stramenopiles</taxon>
        <taxon>Ochrophyta</taxon>
        <taxon>Bacillariophyta</taxon>
        <taxon>Coscinodiscophyceae</taxon>
        <taxon>Thalassiosirophycidae</taxon>
        <taxon>Thalassiosirales</taxon>
        <taxon>Thalassiosiraceae</taxon>
        <taxon>Thalassiosira</taxon>
    </lineage>
</organism>
<feature type="compositionally biased region" description="Basic and acidic residues" evidence="3">
    <location>
        <begin position="257"/>
        <end position="269"/>
    </location>
</feature>
<gene>
    <name evidence="6" type="ORF">THAOC_09457</name>
</gene>
<evidence type="ECO:0000313" key="6">
    <source>
        <dbReference type="EMBL" id="EJK69295.1"/>
    </source>
</evidence>
<dbReference type="CDD" id="cd00298">
    <property type="entry name" value="ACD_sHsps_p23-like"/>
    <property type="match status" value="1"/>
</dbReference>
<dbReference type="OrthoDB" id="5135119at2759"/>
<dbReference type="Proteomes" id="UP000266841">
    <property type="component" value="Unassembled WGS sequence"/>
</dbReference>
<dbReference type="Pfam" id="PF08190">
    <property type="entry name" value="PIH1"/>
    <property type="match status" value="1"/>
</dbReference>
<comment type="caution">
    <text evidence="6">The sequence shown here is derived from an EMBL/GenBank/DDBJ whole genome shotgun (WGS) entry which is preliminary data.</text>
</comment>
<dbReference type="InterPro" id="IPR041442">
    <property type="entry name" value="PIH1D1/2/3_CS-like"/>
</dbReference>
<evidence type="ECO:0000313" key="7">
    <source>
        <dbReference type="Proteomes" id="UP000266841"/>
    </source>
</evidence>
<proteinExistence type="inferred from homology"/>
<dbReference type="OMA" id="CYINICA"/>
<evidence type="ECO:0000256" key="1">
    <source>
        <dbReference type="ARBA" id="ARBA00008511"/>
    </source>
</evidence>
<name>K0SV46_THAOC</name>
<dbReference type="PANTHER" id="PTHR22997">
    <property type="entry name" value="PIH1 DOMAIN-CONTAINING PROTEIN 1"/>
    <property type="match status" value="1"/>
</dbReference>
<dbReference type="InterPro" id="IPR050734">
    <property type="entry name" value="PIH1/Kintoun_subfamily"/>
</dbReference>
<evidence type="ECO:0000259" key="5">
    <source>
        <dbReference type="Pfam" id="PF18201"/>
    </source>
</evidence>
<dbReference type="AlphaFoldDB" id="K0SV46"/>
<sequence>MTKTAANSDDCVSADEAAQLQRAFGDRDFRELLKEYVKELSDPASRREQEAYLSQLESQNETPGGKKLIRPAKGFVLKCLHRKRRDSPATRPAKLFVNVVHSEEVAAPSASERDGGTSWSLPHALGPLRMEQDNRGRLVPTFDCCFHPNALRLAHGSEEFRSLAVGVAKDAVAGAFRQSGDDVDMVSGYSILKGVQYKAGDDVKALLVPVAHSGLSRSAAGDCKTSDRNAAATVPPTEKDNVSQATVEPWGGPAGDGARERTTEKKGEGGNEGGTVTPKYTITERDSFDISDHRSPPVNSRGSGQLVVRVELDGANSAADVTLDVSELVVRIEPAQKAEVKYRLSLKLPYPVDPQRGRARFDRAKKVLSLDLPRAN</sequence>
<dbReference type="Pfam" id="PF18201">
    <property type="entry name" value="PIH1_CS"/>
    <property type="match status" value="1"/>
</dbReference>
<accession>K0SV46</accession>
<feature type="domain" description="PIH1D1/2/3 CS-like" evidence="5">
    <location>
        <begin position="276"/>
        <end position="373"/>
    </location>
</feature>
<evidence type="ECO:0000259" key="4">
    <source>
        <dbReference type="Pfam" id="PF08190"/>
    </source>
</evidence>
<reference evidence="6 7" key="1">
    <citation type="journal article" date="2012" name="Genome Biol.">
        <title>Genome and low-iron response of an oceanic diatom adapted to chronic iron limitation.</title>
        <authorList>
            <person name="Lommer M."/>
            <person name="Specht M."/>
            <person name="Roy A.S."/>
            <person name="Kraemer L."/>
            <person name="Andreson R."/>
            <person name="Gutowska M.A."/>
            <person name="Wolf J."/>
            <person name="Bergner S.V."/>
            <person name="Schilhabel M.B."/>
            <person name="Klostermeier U.C."/>
            <person name="Beiko R.G."/>
            <person name="Rosenstiel P."/>
            <person name="Hippler M."/>
            <person name="Laroche J."/>
        </authorList>
    </citation>
    <scope>NUCLEOTIDE SEQUENCE [LARGE SCALE GENOMIC DNA]</scope>
    <source>
        <strain evidence="6 7">CCMP1005</strain>
    </source>
</reference>
<evidence type="ECO:0000256" key="2">
    <source>
        <dbReference type="ARBA" id="ARBA00040540"/>
    </source>
</evidence>
<dbReference type="GO" id="GO:0005737">
    <property type="term" value="C:cytoplasm"/>
    <property type="evidence" value="ECO:0007669"/>
    <property type="project" value="TreeGrafter"/>
</dbReference>
<evidence type="ECO:0000256" key="3">
    <source>
        <dbReference type="SAM" id="MobiDB-lite"/>
    </source>
</evidence>
<protein>
    <recommendedName>
        <fullName evidence="2">PIH1 domain-containing protein 1</fullName>
    </recommendedName>
</protein>
<keyword evidence="7" id="KW-1185">Reference proteome</keyword>
<feature type="region of interest" description="Disordered" evidence="3">
    <location>
        <begin position="217"/>
        <end position="282"/>
    </location>
</feature>
<dbReference type="PANTHER" id="PTHR22997:SF0">
    <property type="entry name" value="PIH1 DOMAIN-CONTAINING PROTEIN 1"/>
    <property type="match status" value="1"/>
</dbReference>